<evidence type="ECO:0000256" key="1">
    <source>
        <dbReference type="ARBA" id="ARBA00001974"/>
    </source>
</evidence>
<evidence type="ECO:0008006" key="10">
    <source>
        <dbReference type="Google" id="ProtNLM"/>
    </source>
</evidence>
<protein>
    <recommendedName>
        <fullName evidence="10">FAD/NAD(P)-binding domain-containing protein</fullName>
    </recommendedName>
</protein>
<comment type="cofactor">
    <cofactor evidence="1">
        <name>FAD</name>
        <dbReference type="ChEBI" id="CHEBI:57692"/>
    </cofactor>
</comment>
<dbReference type="GO" id="GO:0050660">
    <property type="term" value="F:flavin adenine dinucleotide binding"/>
    <property type="evidence" value="ECO:0007669"/>
    <property type="project" value="InterPro"/>
</dbReference>
<keyword evidence="9" id="KW-1185">Reference proteome</keyword>
<dbReference type="HOGENOM" id="CLU_006937_8_0_1"/>
<dbReference type="KEGG" id="pfy:PFICI_12377"/>
<evidence type="ECO:0000256" key="5">
    <source>
        <dbReference type="ARBA" id="ARBA00022857"/>
    </source>
</evidence>
<dbReference type="InterPro" id="IPR020946">
    <property type="entry name" value="Flavin_mOase-like"/>
</dbReference>
<keyword evidence="3" id="KW-0285">Flavoprotein</keyword>
<dbReference type="PANTHER" id="PTHR43098:SF3">
    <property type="entry name" value="L-ORNITHINE N(5)-MONOOXYGENASE-RELATED"/>
    <property type="match status" value="1"/>
</dbReference>
<dbReference type="PANTHER" id="PTHR43098">
    <property type="entry name" value="L-ORNITHINE N(5)-MONOOXYGENASE-RELATED"/>
    <property type="match status" value="1"/>
</dbReference>
<dbReference type="InterPro" id="IPR036188">
    <property type="entry name" value="FAD/NAD-bd_sf"/>
</dbReference>
<keyword evidence="4" id="KW-0274">FAD</keyword>
<proteinExistence type="inferred from homology"/>
<sequence length="543" mass="61713">MASDSGDINMSHAVELDVVVVGAGFGGVYQLKRFRDEGYKVKILEAGTGYGGVWHWNAYPGARVDTPTPLYEFDKPELWKDWSWKQRFPDHTELRAYFDYVADKWDLRKDTQFNSFVESATWDEAQSKWTVKTREGGLFRAKFLSLNTGFAAKRHVPDWKGLEGFKGLIIHPSYWPHEGLDLKGKKVALVGTGSTGVQIATNLASAVSELTVFQRSINTSMPMVQANFHGDKQNHPREEYPRLFKGRTECFTGFDFHFLGRNTFDDDPETRQKVYEDLWAHGDFHYWLATYNDMLFNDEANREAYNFWRDKTRAKINDPRVQDILAPMEQPYPFGCKRISLEQGYFEIFNEPHVNIVDVNATPIKEITEKGIKTSEKEHEIDVLITATGYDAVTGGLTQIDIRGATGQSLRDYWKDGAHTLLGITVAGFPNMFMTYAPQGPTAFCNGPVCAQVQGDWIVDAVKRVDSSGLNKITAEKKAEDEWRDTVMNIAYSTLLPKAKSWYMGDNIEGKPREPLIYLGGVDNYYKTLKKVAADDYAGFKFD</sequence>
<comment type="similarity">
    <text evidence="2">Belongs to the FAD-binding monooxygenase family.</text>
</comment>
<gene>
    <name evidence="8" type="ORF">PFICI_12377</name>
</gene>
<evidence type="ECO:0000256" key="6">
    <source>
        <dbReference type="ARBA" id="ARBA00023002"/>
    </source>
</evidence>
<evidence type="ECO:0000256" key="2">
    <source>
        <dbReference type="ARBA" id="ARBA00010139"/>
    </source>
</evidence>
<dbReference type="InterPro" id="IPR050775">
    <property type="entry name" value="FAD-binding_Monooxygenases"/>
</dbReference>
<dbReference type="Pfam" id="PF00743">
    <property type="entry name" value="FMO-like"/>
    <property type="match status" value="1"/>
</dbReference>
<dbReference type="Proteomes" id="UP000030651">
    <property type="component" value="Unassembled WGS sequence"/>
</dbReference>
<organism evidence="8 9">
    <name type="scientific">Pestalotiopsis fici (strain W106-1 / CGMCC3.15140)</name>
    <dbReference type="NCBI Taxonomy" id="1229662"/>
    <lineage>
        <taxon>Eukaryota</taxon>
        <taxon>Fungi</taxon>
        <taxon>Dikarya</taxon>
        <taxon>Ascomycota</taxon>
        <taxon>Pezizomycotina</taxon>
        <taxon>Sordariomycetes</taxon>
        <taxon>Xylariomycetidae</taxon>
        <taxon>Amphisphaeriales</taxon>
        <taxon>Sporocadaceae</taxon>
        <taxon>Pestalotiopsis</taxon>
    </lineage>
</organism>
<dbReference type="SUPFAM" id="SSF51905">
    <property type="entry name" value="FAD/NAD(P)-binding domain"/>
    <property type="match status" value="2"/>
</dbReference>
<reference evidence="9" key="1">
    <citation type="journal article" date="2015" name="BMC Genomics">
        <title>Genomic and transcriptomic analysis of the endophytic fungus Pestalotiopsis fici reveals its lifestyle and high potential for synthesis of natural products.</title>
        <authorList>
            <person name="Wang X."/>
            <person name="Zhang X."/>
            <person name="Liu L."/>
            <person name="Xiang M."/>
            <person name="Wang W."/>
            <person name="Sun X."/>
            <person name="Che Y."/>
            <person name="Guo L."/>
            <person name="Liu G."/>
            <person name="Guo L."/>
            <person name="Wang C."/>
            <person name="Yin W.B."/>
            <person name="Stadler M."/>
            <person name="Zhang X."/>
            <person name="Liu X."/>
        </authorList>
    </citation>
    <scope>NUCLEOTIDE SEQUENCE [LARGE SCALE GENOMIC DNA]</scope>
    <source>
        <strain evidence="9">W106-1 / CGMCC3.15140</strain>
    </source>
</reference>
<dbReference type="GO" id="GO:0004499">
    <property type="term" value="F:N,N-dimethylaniline monooxygenase activity"/>
    <property type="evidence" value="ECO:0007669"/>
    <property type="project" value="InterPro"/>
</dbReference>
<evidence type="ECO:0000256" key="3">
    <source>
        <dbReference type="ARBA" id="ARBA00022630"/>
    </source>
</evidence>
<keyword evidence="5" id="KW-0521">NADP</keyword>
<accession>W3WNJ9</accession>
<dbReference type="eggNOG" id="KOG1399">
    <property type="taxonomic scope" value="Eukaryota"/>
</dbReference>
<name>W3WNJ9_PESFW</name>
<dbReference type="OMA" id="INMSHAV"/>
<keyword evidence="6" id="KW-0560">Oxidoreductase</keyword>
<dbReference type="OrthoDB" id="66881at2759"/>
<dbReference type="RefSeq" id="XP_007839149.1">
    <property type="nucleotide sequence ID" value="XM_007840958.1"/>
</dbReference>
<dbReference type="STRING" id="1229662.W3WNJ9"/>
<dbReference type="Gene3D" id="3.50.50.60">
    <property type="entry name" value="FAD/NAD(P)-binding domain"/>
    <property type="match status" value="2"/>
</dbReference>
<dbReference type="AlphaFoldDB" id="W3WNJ9"/>
<evidence type="ECO:0000313" key="8">
    <source>
        <dbReference type="EMBL" id="ETS75433.1"/>
    </source>
</evidence>
<dbReference type="GeneID" id="19277390"/>
<dbReference type="PRINTS" id="PR00411">
    <property type="entry name" value="PNDRDTASEI"/>
</dbReference>
<dbReference type="InParanoid" id="W3WNJ9"/>
<evidence type="ECO:0000256" key="7">
    <source>
        <dbReference type="ARBA" id="ARBA00023033"/>
    </source>
</evidence>
<evidence type="ECO:0000313" key="9">
    <source>
        <dbReference type="Proteomes" id="UP000030651"/>
    </source>
</evidence>
<dbReference type="EMBL" id="KI912118">
    <property type="protein sequence ID" value="ETS75433.1"/>
    <property type="molecule type" value="Genomic_DNA"/>
</dbReference>
<evidence type="ECO:0000256" key="4">
    <source>
        <dbReference type="ARBA" id="ARBA00022827"/>
    </source>
</evidence>
<dbReference type="GO" id="GO:0050661">
    <property type="term" value="F:NADP binding"/>
    <property type="evidence" value="ECO:0007669"/>
    <property type="project" value="InterPro"/>
</dbReference>
<keyword evidence="7" id="KW-0503">Monooxygenase</keyword>